<dbReference type="PANTHER" id="PTHR34315">
    <property type="match status" value="1"/>
</dbReference>
<dbReference type="InterPro" id="IPR015889">
    <property type="entry name" value="Intradiol_dOase_core"/>
</dbReference>
<evidence type="ECO:0000256" key="2">
    <source>
        <dbReference type="SAM" id="SignalP"/>
    </source>
</evidence>
<name>A0AAD7F301_9AGAR</name>
<evidence type="ECO:0000313" key="3">
    <source>
        <dbReference type="EMBL" id="KAJ7362910.1"/>
    </source>
</evidence>
<keyword evidence="4" id="KW-1185">Reference proteome</keyword>
<keyword evidence="3" id="KW-0223">Dioxygenase</keyword>
<dbReference type="AlphaFoldDB" id="A0AAD7F301"/>
<feature type="chain" id="PRO_5042137068" evidence="2">
    <location>
        <begin position="23"/>
        <end position="395"/>
    </location>
</feature>
<dbReference type="PANTHER" id="PTHR34315:SF1">
    <property type="entry name" value="INTRADIOL RING-CLEAVAGE DIOXYGENASES DOMAIN-CONTAINING PROTEIN-RELATED"/>
    <property type="match status" value="1"/>
</dbReference>
<feature type="compositionally biased region" description="Gly residues" evidence="1">
    <location>
        <begin position="351"/>
        <end position="369"/>
    </location>
</feature>
<dbReference type="CDD" id="cd03457">
    <property type="entry name" value="intradiol_dioxygenase_like"/>
    <property type="match status" value="1"/>
</dbReference>
<proteinExistence type="predicted"/>
<dbReference type="SUPFAM" id="SSF49482">
    <property type="entry name" value="Aromatic compound dioxygenase"/>
    <property type="match status" value="1"/>
</dbReference>
<reference evidence="3" key="1">
    <citation type="submission" date="2023-03" db="EMBL/GenBank/DDBJ databases">
        <title>Massive genome expansion in bonnet fungi (Mycena s.s.) driven by repeated elements and novel gene families across ecological guilds.</title>
        <authorList>
            <consortium name="Lawrence Berkeley National Laboratory"/>
            <person name="Harder C.B."/>
            <person name="Miyauchi S."/>
            <person name="Viragh M."/>
            <person name="Kuo A."/>
            <person name="Thoen E."/>
            <person name="Andreopoulos B."/>
            <person name="Lu D."/>
            <person name="Skrede I."/>
            <person name="Drula E."/>
            <person name="Henrissat B."/>
            <person name="Morin E."/>
            <person name="Kohler A."/>
            <person name="Barry K."/>
            <person name="LaButti K."/>
            <person name="Morin E."/>
            <person name="Salamov A."/>
            <person name="Lipzen A."/>
            <person name="Mereny Z."/>
            <person name="Hegedus B."/>
            <person name="Baldrian P."/>
            <person name="Stursova M."/>
            <person name="Weitz H."/>
            <person name="Taylor A."/>
            <person name="Grigoriev I.V."/>
            <person name="Nagy L.G."/>
            <person name="Martin F."/>
            <person name="Kauserud H."/>
        </authorList>
    </citation>
    <scope>NUCLEOTIDE SEQUENCE</scope>
    <source>
        <strain evidence="3">CBHHK002</strain>
    </source>
</reference>
<dbReference type="Gene3D" id="2.60.130.10">
    <property type="entry name" value="Aromatic compound dioxygenase"/>
    <property type="match status" value="1"/>
</dbReference>
<feature type="signal peptide" evidence="2">
    <location>
        <begin position="1"/>
        <end position="22"/>
    </location>
</feature>
<gene>
    <name evidence="3" type="ORF">DFH08DRAFT_951135</name>
</gene>
<evidence type="ECO:0000256" key="1">
    <source>
        <dbReference type="SAM" id="MobiDB-lite"/>
    </source>
</evidence>
<dbReference type="GO" id="GO:0008199">
    <property type="term" value="F:ferric iron binding"/>
    <property type="evidence" value="ECO:0007669"/>
    <property type="project" value="InterPro"/>
</dbReference>
<sequence>MLLVSSTLLAIVSLSGISSAHSHLPVGSIEYNRLATFHKVARRSLASCHDELSRRDGVYERAKRRRQRAANEHRRKRGLPANAPYKRDTSSVLATDHKSNVTGITNNTAAATLFDGNSSCVLAPEVTQGPYLVDGEYVRWDIREDTDGIDTYVDVQLIDIATCKPVPNVYIDFWHANATGVYSGIVANGNGIGTQEASNLNTTFLRGIQATNKDGVAQWLTVFPGHYTGRTPHIHILAHQNATVFKNGTVGSGNASHVGQFFMDQSLISEVETTAPYASNAQTLTTNEEDSILAQEAGTIDPMLEYVLLGDKIADGLMMWAAMGIDTSAEYSVSPAAFLTPDGGLVNEDAMGGGGAPPGDSGAPGGPGGSVTASGSSVTVSAQIYFLRDILLSYI</sequence>
<keyword evidence="2" id="KW-0732">Signal</keyword>
<feature type="region of interest" description="Disordered" evidence="1">
    <location>
        <begin position="348"/>
        <end position="375"/>
    </location>
</feature>
<feature type="compositionally biased region" description="Basic residues" evidence="1">
    <location>
        <begin position="62"/>
        <end position="78"/>
    </location>
</feature>
<dbReference type="EMBL" id="JARIHO010000004">
    <property type="protein sequence ID" value="KAJ7362910.1"/>
    <property type="molecule type" value="Genomic_DNA"/>
</dbReference>
<keyword evidence="3" id="KW-0560">Oxidoreductase</keyword>
<feature type="region of interest" description="Disordered" evidence="1">
    <location>
        <begin position="59"/>
        <end position="91"/>
    </location>
</feature>
<comment type="caution">
    <text evidence="3">The sequence shown here is derived from an EMBL/GenBank/DDBJ whole genome shotgun (WGS) entry which is preliminary data.</text>
</comment>
<evidence type="ECO:0000313" key="4">
    <source>
        <dbReference type="Proteomes" id="UP001218218"/>
    </source>
</evidence>
<organism evidence="3 4">
    <name type="scientific">Mycena albidolilacea</name>
    <dbReference type="NCBI Taxonomy" id="1033008"/>
    <lineage>
        <taxon>Eukaryota</taxon>
        <taxon>Fungi</taxon>
        <taxon>Dikarya</taxon>
        <taxon>Basidiomycota</taxon>
        <taxon>Agaricomycotina</taxon>
        <taxon>Agaricomycetes</taxon>
        <taxon>Agaricomycetidae</taxon>
        <taxon>Agaricales</taxon>
        <taxon>Marasmiineae</taxon>
        <taxon>Mycenaceae</taxon>
        <taxon>Mycena</taxon>
    </lineage>
</organism>
<protein>
    <submittedName>
        <fullName evidence="3">Intradiol ring-cleavage dioxygenase</fullName>
    </submittedName>
</protein>
<dbReference type="Proteomes" id="UP001218218">
    <property type="component" value="Unassembled WGS sequence"/>
</dbReference>
<accession>A0AAD7F301</accession>
<dbReference type="GO" id="GO:0016702">
    <property type="term" value="F:oxidoreductase activity, acting on single donors with incorporation of molecular oxygen, incorporation of two atoms of oxygen"/>
    <property type="evidence" value="ECO:0007669"/>
    <property type="project" value="InterPro"/>
</dbReference>